<keyword evidence="3" id="KW-0449">Lipoprotein</keyword>
<dbReference type="EMBL" id="OOGT01000205">
    <property type="protein sequence ID" value="SPL72023.1"/>
    <property type="molecule type" value="Genomic_DNA"/>
</dbReference>
<reference evidence="4" key="1">
    <citation type="submission" date="2018-03" db="EMBL/GenBank/DDBJ databases">
        <authorList>
            <person name="Blom J."/>
        </authorList>
    </citation>
    <scope>NUCLEOTIDE SEQUENCE [LARGE SCALE GENOMIC DNA]</scope>
    <source>
        <strain evidence="4">KPC-SM-21</strain>
    </source>
</reference>
<dbReference type="AlphaFoldDB" id="A0A2U3N316"/>
<organism evidence="3 4">
    <name type="scientific">Acinetobacter stercoris</name>
    <dbReference type="NCBI Taxonomy" id="2126983"/>
    <lineage>
        <taxon>Bacteria</taxon>
        <taxon>Pseudomonadati</taxon>
        <taxon>Pseudomonadota</taxon>
        <taxon>Gammaproteobacteria</taxon>
        <taxon>Moraxellales</taxon>
        <taxon>Moraxellaceae</taxon>
        <taxon>Acinetobacter</taxon>
    </lineage>
</organism>
<evidence type="ECO:0000256" key="1">
    <source>
        <dbReference type="SAM" id="MobiDB-lite"/>
    </source>
</evidence>
<feature type="region of interest" description="Disordered" evidence="1">
    <location>
        <begin position="26"/>
        <end position="48"/>
    </location>
</feature>
<keyword evidence="2" id="KW-0732">Signal</keyword>
<dbReference type="PROSITE" id="PS51257">
    <property type="entry name" value="PROKAR_LIPOPROTEIN"/>
    <property type="match status" value="1"/>
</dbReference>
<dbReference type="InterPro" id="IPR007298">
    <property type="entry name" value="Cu-R_lipoprotein_NlpE"/>
</dbReference>
<evidence type="ECO:0000313" key="3">
    <source>
        <dbReference type="EMBL" id="SPL72023.1"/>
    </source>
</evidence>
<keyword evidence="4" id="KW-1185">Reference proteome</keyword>
<sequence>MMKKKILALSLLSIALVACSKPTHNTSDDVKAVNNNTNTASAPAVPDQHTAESSLDWAGEYKGLFPCADCEGIETELELKADKTYELKEEYKGGKGDGTKNEVKGTFQFDSKNPSIITLDASADHRKFFVGENFVEARDIQTGEKLSDTLDYKLQKELH</sequence>
<evidence type="ECO:0000256" key="2">
    <source>
        <dbReference type="SAM" id="SignalP"/>
    </source>
</evidence>
<name>A0A2U3N316_9GAMM</name>
<feature type="chain" id="PRO_5015519986" evidence="2">
    <location>
        <begin position="21"/>
        <end position="159"/>
    </location>
</feature>
<protein>
    <submittedName>
        <fullName evidence="3">Lipoprotein NlpE</fullName>
    </submittedName>
</protein>
<gene>
    <name evidence="3" type="primary">nlpE</name>
    <name evidence="3" type="ORF">KPC_3201</name>
</gene>
<evidence type="ECO:0000313" key="4">
    <source>
        <dbReference type="Proteomes" id="UP000245974"/>
    </source>
</evidence>
<dbReference type="Gene3D" id="2.40.128.640">
    <property type="match status" value="1"/>
</dbReference>
<dbReference type="Proteomes" id="UP000245974">
    <property type="component" value="Unassembled WGS sequence"/>
</dbReference>
<dbReference type="Pfam" id="PF04170">
    <property type="entry name" value="NlpE"/>
    <property type="match status" value="1"/>
</dbReference>
<dbReference type="InParanoid" id="A0A2U3N316"/>
<accession>A0A2U3N316</accession>
<proteinExistence type="predicted"/>
<feature type="signal peptide" evidence="2">
    <location>
        <begin position="1"/>
        <end position="20"/>
    </location>
</feature>